<keyword evidence="3" id="KW-1003">Cell membrane</keyword>
<dbReference type="GO" id="GO:0045454">
    <property type="term" value="P:cell redox homeostasis"/>
    <property type="evidence" value="ECO:0007669"/>
    <property type="project" value="InterPro"/>
</dbReference>
<dbReference type="InterPro" id="IPR011527">
    <property type="entry name" value="ABC1_TM_dom"/>
</dbReference>
<dbReference type="PROSITE" id="PS50893">
    <property type="entry name" value="ABC_TRANSPORTER_2"/>
    <property type="match status" value="1"/>
</dbReference>
<dbReference type="InterPro" id="IPR027417">
    <property type="entry name" value="P-loop_NTPase"/>
</dbReference>
<keyword evidence="2" id="KW-0813">Transport</keyword>
<dbReference type="InterPro" id="IPR003439">
    <property type="entry name" value="ABC_transporter-like_ATP-bd"/>
</dbReference>
<evidence type="ECO:0000256" key="5">
    <source>
        <dbReference type="ARBA" id="ARBA00022741"/>
    </source>
</evidence>
<dbReference type="Pfam" id="PF00664">
    <property type="entry name" value="ABC_membrane"/>
    <property type="match status" value="1"/>
</dbReference>
<dbReference type="GO" id="GO:0034775">
    <property type="term" value="P:glutathione transmembrane transport"/>
    <property type="evidence" value="ECO:0007669"/>
    <property type="project" value="InterPro"/>
</dbReference>
<evidence type="ECO:0000313" key="13">
    <source>
        <dbReference type="Proteomes" id="UP000602076"/>
    </source>
</evidence>
<reference evidence="12" key="1">
    <citation type="submission" date="2020-09" db="EMBL/GenBank/DDBJ databases">
        <title>Bacillus faecalis sp. nov., a moderately halophilic bacterium isolated from cow faeces.</title>
        <authorList>
            <person name="Jiang L."/>
            <person name="Lee J."/>
        </authorList>
    </citation>
    <scope>NUCLEOTIDE SEQUENCE</scope>
    <source>
        <strain evidence="12">AGMB 02131</strain>
    </source>
</reference>
<dbReference type="InterPro" id="IPR036640">
    <property type="entry name" value="ABC1_TM_sf"/>
</dbReference>
<sequence>MNKKQKTLFRVITDPWVKPYLQQNKKLLTLVIILGVGTFASAAALMFTSGFLISKSATRPENVLLVYIPIVLVRAFGIARPTFKYSERLASHNLVLKSLSSMRVKLYRRLERQALTLKNRYSSGDLLGIFAEDVEQLQNLFLRTIFPTIFAIILYVIAILLLGWFSIPFAILMLLWIFVLVIIFPLVSLLVTRKRHEQMKTARHALYENLTDAVAGISDWNISGRQADFLRSYENREKALDESEKLMEAFKYRRDFLFQIITACIIVTMVFFSGTSADTGEFGNVWIAAFVLVVFPILEAFMPIPDAISQLPSYENSLTRMNKLDEVNDRQPNEAGLAEALAKQDGLDVKFDDVVFSYSSYPTVQSLSFTIKQGEKIALLGKSGAGKSTIAKLLLGAYEPDHGEVTIKGKNVGLMRDEMHNLVAVLQQKPHLFDSTVMNNIRLGNPQASDEDVIDAAKQVKLHDFISSLPEGYDTRMKELGMRFSGGERHRIALARILLQNAPIIILDEPTLGLDSITERALLSTIFTNLQNKTVLYITHHLVGVEMMDRVLFLENGRIALDGKHEHLLETNSHYQQLYRLDRP</sequence>
<dbReference type="EMBL" id="JACXSI010000045">
    <property type="protein sequence ID" value="MBD3109789.1"/>
    <property type="molecule type" value="Genomic_DNA"/>
</dbReference>
<evidence type="ECO:0000313" key="12">
    <source>
        <dbReference type="EMBL" id="MBD3109789.1"/>
    </source>
</evidence>
<organism evidence="12 13">
    <name type="scientific">Peribacillus faecalis</name>
    <dbReference type="NCBI Taxonomy" id="2772559"/>
    <lineage>
        <taxon>Bacteria</taxon>
        <taxon>Bacillati</taxon>
        <taxon>Bacillota</taxon>
        <taxon>Bacilli</taxon>
        <taxon>Bacillales</taxon>
        <taxon>Bacillaceae</taxon>
        <taxon>Peribacillus</taxon>
    </lineage>
</organism>
<dbReference type="InterPro" id="IPR039421">
    <property type="entry name" value="Type_1_exporter"/>
</dbReference>
<evidence type="ECO:0000256" key="4">
    <source>
        <dbReference type="ARBA" id="ARBA00022692"/>
    </source>
</evidence>
<feature type="transmembrane region" description="Helical" evidence="9">
    <location>
        <begin position="145"/>
        <end position="165"/>
    </location>
</feature>
<evidence type="ECO:0000259" key="11">
    <source>
        <dbReference type="PROSITE" id="PS50929"/>
    </source>
</evidence>
<dbReference type="PROSITE" id="PS50929">
    <property type="entry name" value="ABC_TM1F"/>
    <property type="match status" value="1"/>
</dbReference>
<protein>
    <submittedName>
        <fullName evidence="12">Thiol reductant ABC exporter subunit CydC</fullName>
    </submittedName>
</protein>
<evidence type="ECO:0000256" key="3">
    <source>
        <dbReference type="ARBA" id="ARBA00022475"/>
    </source>
</evidence>
<dbReference type="InterPro" id="IPR014223">
    <property type="entry name" value="ABC_CydC/D"/>
</dbReference>
<keyword evidence="13" id="KW-1185">Reference proteome</keyword>
<dbReference type="SMART" id="SM00382">
    <property type="entry name" value="AAA"/>
    <property type="match status" value="1"/>
</dbReference>
<dbReference type="InterPro" id="IPR003593">
    <property type="entry name" value="AAA+_ATPase"/>
</dbReference>
<feature type="transmembrane region" description="Helical" evidence="9">
    <location>
        <begin position="256"/>
        <end position="273"/>
    </location>
</feature>
<dbReference type="FunFam" id="3.40.50.300:FF:000221">
    <property type="entry name" value="Multidrug ABC transporter ATP-binding protein"/>
    <property type="match status" value="1"/>
</dbReference>
<dbReference type="GO" id="GO:0005886">
    <property type="term" value="C:plasma membrane"/>
    <property type="evidence" value="ECO:0007669"/>
    <property type="project" value="UniProtKB-SubCell"/>
</dbReference>
<dbReference type="Gene3D" id="1.20.1560.10">
    <property type="entry name" value="ABC transporter type 1, transmembrane domain"/>
    <property type="match status" value="1"/>
</dbReference>
<feature type="transmembrane region" description="Helical" evidence="9">
    <location>
        <begin position="27"/>
        <end position="52"/>
    </location>
</feature>
<feature type="transmembrane region" description="Helical" evidence="9">
    <location>
        <begin position="171"/>
        <end position="191"/>
    </location>
</feature>
<dbReference type="PANTHER" id="PTHR43394">
    <property type="entry name" value="ATP-DEPENDENT PERMEASE MDL1, MITOCHONDRIAL"/>
    <property type="match status" value="1"/>
</dbReference>
<comment type="caution">
    <text evidence="12">The sequence shown here is derived from an EMBL/GenBank/DDBJ whole genome shotgun (WGS) entry which is preliminary data.</text>
</comment>
<keyword evidence="5" id="KW-0547">Nucleotide-binding</keyword>
<dbReference type="GO" id="GO:0005524">
    <property type="term" value="F:ATP binding"/>
    <property type="evidence" value="ECO:0007669"/>
    <property type="project" value="UniProtKB-KW"/>
</dbReference>
<dbReference type="PANTHER" id="PTHR43394:SF1">
    <property type="entry name" value="ATP-BINDING CASSETTE SUB-FAMILY B MEMBER 10, MITOCHONDRIAL"/>
    <property type="match status" value="1"/>
</dbReference>
<feature type="domain" description="ABC transmembrane type-1" evidence="11">
    <location>
        <begin position="30"/>
        <end position="316"/>
    </location>
</feature>
<dbReference type="SUPFAM" id="SSF52540">
    <property type="entry name" value="P-loop containing nucleoside triphosphate hydrolases"/>
    <property type="match status" value="1"/>
</dbReference>
<dbReference type="RefSeq" id="WP_190999323.1">
    <property type="nucleotide sequence ID" value="NZ_JACXSI010000045.1"/>
</dbReference>
<comment type="subcellular location">
    <subcellularLocation>
        <location evidence="1">Cell membrane</location>
        <topology evidence="1">Multi-pass membrane protein</topology>
    </subcellularLocation>
</comment>
<dbReference type="SUPFAM" id="SSF90123">
    <property type="entry name" value="ABC transporter transmembrane region"/>
    <property type="match status" value="1"/>
</dbReference>
<keyword evidence="7 9" id="KW-1133">Transmembrane helix</keyword>
<feature type="transmembrane region" description="Helical" evidence="9">
    <location>
        <begin position="64"/>
        <end position="83"/>
    </location>
</feature>
<dbReference type="NCBIfam" id="TIGR02868">
    <property type="entry name" value="CydC"/>
    <property type="match status" value="1"/>
</dbReference>
<name>A0A927CZ68_9BACI</name>
<feature type="domain" description="ABC transporter" evidence="10">
    <location>
        <begin position="349"/>
        <end position="581"/>
    </location>
</feature>
<dbReference type="GO" id="GO:0015421">
    <property type="term" value="F:ABC-type oligopeptide transporter activity"/>
    <property type="evidence" value="ECO:0007669"/>
    <property type="project" value="TreeGrafter"/>
</dbReference>
<evidence type="ECO:0000256" key="2">
    <source>
        <dbReference type="ARBA" id="ARBA00022448"/>
    </source>
</evidence>
<dbReference type="Pfam" id="PF00005">
    <property type="entry name" value="ABC_tran"/>
    <property type="match status" value="1"/>
</dbReference>
<keyword evidence="6" id="KW-0067">ATP-binding</keyword>
<evidence type="ECO:0000256" key="6">
    <source>
        <dbReference type="ARBA" id="ARBA00022840"/>
    </source>
</evidence>
<dbReference type="Proteomes" id="UP000602076">
    <property type="component" value="Unassembled WGS sequence"/>
</dbReference>
<evidence type="ECO:0000256" key="1">
    <source>
        <dbReference type="ARBA" id="ARBA00004651"/>
    </source>
</evidence>
<dbReference type="AlphaFoldDB" id="A0A927CZ68"/>
<proteinExistence type="predicted"/>
<accession>A0A927CZ68</accession>
<evidence type="ECO:0000256" key="8">
    <source>
        <dbReference type="ARBA" id="ARBA00023136"/>
    </source>
</evidence>
<evidence type="ECO:0000256" key="9">
    <source>
        <dbReference type="SAM" id="Phobius"/>
    </source>
</evidence>
<dbReference type="CDD" id="cd03247">
    <property type="entry name" value="ABCC_cytochrome_bd"/>
    <property type="match status" value="1"/>
</dbReference>
<keyword evidence="8 9" id="KW-0472">Membrane</keyword>
<dbReference type="Gene3D" id="3.40.50.300">
    <property type="entry name" value="P-loop containing nucleotide triphosphate hydrolases"/>
    <property type="match status" value="1"/>
</dbReference>
<dbReference type="GO" id="GO:0016887">
    <property type="term" value="F:ATP hydrolysis activity"/>
    <property type="evidence" value="ECO:0007669"/>
    <property type="project" value="InterPro"/>
</dbReference>
<evidence type="ECO:0000256" key="7">
    <source>
        <dbReference type="ARBA" id="ARBA00022989"/>
    </source>
</evidence>
<evidence type="ECO:0000259" key="10">
    <source>
        <dbReference type="PROSITE" id="PS50893"/>
    </source>
</evidence>
<gene>
    <name evidence="12" type="primary">cydC</name>
    <name evidence="12" type="ORF">IEO70_15725</name>
</gene>
<keyword evidence="4 9" id="KW-0812">Transmembrane</keyword>
<feature type="transmembrane region" description="Helical" evidence="9">
    <location>
        <begin position="285"/>
        <end position="304"/>
    </location>
</feature>